<sequence>MARTALTMTAATLTATAALLLTACGGGDDDSSQDDIKGAETSTSSATPSPSASGSSDVDRPDVSLPEDLKLVFDFEKPSDAEQAAALDDAANYIRALDHGIAQQDPNDPAYQFYSTGGAAKYAKSQIEAWVKDGWTVTGNDRYFNASIDPVGEGKSTLITFCRNQAKFYSKKVKTGKVNYTDENLDSYQKFSLLMSPSEQSAKVWQARQIEVQGRVKECQG</sequence>
<dbReference type="RefSeq" id="WP_037761069.1">
    <property type="nucleotide sequence ID" value="NZ_BNEG01000003.1"/>
</dbReference>
<evidence type="ECO:0008006" key="5">
    <source>
        <dbReference type="Google" id="ProtNLM"/>
    </source>
</evidence>
<evidence type="ECO:0000313" key="4">
    <source>
        <dbReference type="Proteomes" id="UP000758701"/>
    </source>
</evidence>
<keyword evidence="4" id="KW-1185">Reference proteome</keyword>
<feature type="chain" id="PRO_5045640154" description="Lipoprotein" evidence="2">
    <location>
        <begin position="18"/>
        <end position="221"/>
    </location>
</feature>
<evidence type="ECO:0000313" key="3">
    <source>
        <dbReference type="EMBL" id="MBZ6149707.1"/>
    </source>
</evidence>
<evidence type="ECO:0000256" key="2">
    <source>
        <dbReference type="SAM" id="SignalP"/>
    </source>
</evidence>
<name>A0ABS7VVI3_STROV</name>
<protein>
    <recommendedName>
        <fullName evidence="5">Lipoprotein</fullName>
    </recommendedName>
</protein>
<organism evidence="3 4">
    <name type="scientific">Streptomyces olivaceus</name>
    <dbReference type="NCBI Taxonomy" id="47716"/>
    <lineage>
        <taxon>Bacteria</taxon>
        <taxon>Bacillati</taxon>
        <taxon>Actinomycetota</taxon>
        <taxon>Actinomycetes</taxon>
        <taxon>Kitasatosporales</taxon>
        <taxon>Streptomycetaceae</taxon>
        <taxon>Streptomyces</taxon>
    </lineage>
</organism>
<dbReference type="Proteomes" id="UP000758701">
    <property type="component" value="Unassembled WGS sequence"/>
</dbReference>
<comment type="caution">
    <text evidence="3">The sequence shown here is derived from an EMBL/GenBank/DDBJ whole genome shotgun (WGS) entry which is preliminary data.</text>
</comment>
<feature type="compositionally biased region" description="Low complexity" evidence="1">
    <location>
        <begin position="39"/>
        <end position="56"/>
    </location>
</feature>
<proteinExistence type="predicted"/>
<feature type="region of interest" description="Disordered" evidence="1">
    <location>
        <begin position="27"/>
        <end position="63"/>
    </location>
</feature>
<feature type="signal peptide" evidence="2">
    <location>
        <begin position="1"/>
        <end position="17"/>
    </location>
</feature>
<dbReference type="EMBL" id="JAHSTP010000001">
    <property type="protein sequence ID" value="MBZ6149707.1"/>
    <property type="molecule type" value="Genomic_DNA"/>
</dbReference>
<gene>
    <name evidence="3" type="ORF">KVH32_00785</name>
</gene>
<accession>A0ABS7VVI3</accession>
<keyword evidence="2" id="KW-0732">Signal</keyword>
<dbReference type="PROSITE" id="PS51257">
    <property type="entry name" value="PROKAR_LIPOPROTEIN"/>
    <property type="match status" value="1"/>
</dbReference>
<evidence type="ECO:0000256" key="1">
    <source>
        <dbReference type="SAM" id="MobiDB-lite"/>
    </source>
</evidence>
<reference evidence="3 4" key="1">
    <citation type="submission" date="2021-06" db="EMBL/GenBank/DDBJ databases">
        <title>Ecological speciation of a Streptomyces species isolated from different habitats and geographic origins.</title>
        <authorList>
            <person name="Wang J."/>
        </authorList>
    </citation>
    <scope>NUCLEOTIDE SEQUENCE [LARGE SCALE GENOMIC DNA]</scope>
    <source>
        <strain evidence="3 4">FXJ8.012</strain>
    </source>
</reference>